<dbReference type="PANTHER" id="PTHR24252">
    <property type="entry name" value="ACROSIN-RELATED"/>
    <property type="match status" value="1"/>
</dbReference>
<evidence type="ECO:0000313" key="5">
    <source>
        <dbReference type="EMBL" id="KAG7298463.1"/>
    </source>
</evidence>
<dbReference type="InterPro" id="IPR022700">
    <property type="entry name" value="CLIP"/>
</dbReference>
<feature type="domain" description="Peptidase S1" evidence="4">
    <location>
        <begin position="182"/>
        <end position="430"/>
    </location>
</feature>
<keyword evidence="2" id="KW-1015">Disulfide bond</keyword>
<dbReference type="InterPro" id="IPR001314">
    <property type="entry name" value="Peptidase_S1A"/>
</dbReference>
<keyword evidence="1 3" id="KW-0732">Signal</keyword>
<reference evidence="5 6" key="1">
    <citation type="submission" date="2021-06" db="EMBL/GenBank/DDBJ databases">
        <title>A haploid diamondback moth (Plutella xylostella L.) genome assembly resolves 31 chromosomes and identifies a diamide resistance mutation.</title>
        <authorList>
            <person name="Ward C.M."/>
            <person name="Perry K.D."/>
            <person name="Baker G."/>
            <person name="Powis K."/>
            <person name="Heckel D.G."/>
            <person name="Baxter S.W."/>
        </authorList>
    </citation>
    <scope>NUCLEOTIDE SEQUENCE [LARGE SCALE GENOMIC DNA]</scope>
    <source>
        <strain evidence="5 6">LV</strain>
        <tissue evidence="5">Single pupa</tissue>
    </source>
</reference>
<organism evidence="5 6">
    <name type="scientific">Plutella xylostella</name>
    <name type="common">Diamondback moth</name>
    <name type="synonym">Plutella maculipennis</name>
    <dbReference type="NCBI Taxonomy" id="51655"/>
    <lineage>
        <taxon>Eukaryota</taxon>
        <taxon>Metazoa</taxon>
        <taxon>Ecdysozoa</taxon>
        <taxon>Arthropoda</taxon>
        <taxon>Hexapoda</taxon>
        <taxon>Insecta</taxon>
        <taxon>Pterygota</taxon>
        <taxon>Neoptera</taxon>
        <taxon>Endopterygota</taxon>
        <taxon>Lepidoptera</taxon>
        <taxon>Glossata</taxon>
        <taxon>Ditrysia</taxon>
        <taxon>Yponomeutoidea</taxon>
        <taxon>Plutellidae</taxon>
        <taxon>Plutella</taxon>
    </lineage>
</organism>
<dbReference type="SMART" id="SM00680">
    <property type="entry name" value="CLIP"/>
    <property type="match status" value="1"/>
</dbReference>
<evidence type="ECO:0000256" key="1">
    <source>
        <dbReference type="ARBA" id="ARBA00022729"/>
    </source>
</evidence>
<dbReference type="PROSITE" id="PS50240">
    <property type="entry name" value="TRYPSIN_DOM"/>
    <property type="match status" value="1"/>
</dbReference>
<gene>
    <name evidence="5" type="ORF">JYU34_018093</name>
</gene>
<proteinExistence type="predicted"/>
<dbReference type="Gene3D" id="2.40.10.10">
    <property type="entry name" value="Trypsin-like serine proteases"/>
    <property type="match status" value="2"/>
</dbReference>
<dbReference type="SMART" id="SM00020">
    <property type="entry name" value="Tryp_SPc"/>
    <property type="match status" value="1"/>
</dbReference>
<dbReference type="PANTHER" id="PTHR24252:SF7">
    <property type="entry name" value="HYALIN"/>
    <property type="match status" value="1"/>
</dbReference>
<evidence type="ECO:0000313" key="6">
    <source>
        <dbReference type="Proteomes" id="UP000823941"/>
    </source>
</evidence>
<evidence type="ECO:0000256" key="3">
    <source>
        <dbReference type="SAM" id="SignalP"/>
    </source>
</evidence>
<dbReference type="PROSITE" id="PS00135">
    <property type="entry name" value="TRYPSIN_SER"/>
    <property type="match status" value="1"/>
</dbReference>
<dbReference type="EMBL" id="JAHIBW010000024">
    <property type="protein sequence ID" value="KAG7298463.1"/>
    <property type="molecule type" value="Genomic_DNA"/>
</dbReference>
<dbReference type="InterPro" id="IPR043504">
    <property type="entry name" value="Peptidase_S1_PA_chymotrypsin"/>
</dbReference>
<feature type="chain" id="PRO_5046346435" description="Peptidase S1 domain-containing protein" evidence="3">
    <location>
        <begin position="22"/>
        <end position="435"/>
    </location>
</feature>
<dbReference type="CDD" id="cd00190">
    <property type="entry name" value="Tryp_SPc"/>
    <property type="match status" value="1"/>
</dbReference>
<dbReference type="PRINTS" id="PR00722">
    <property type="entry name" value="CHYMOTRYPSIN"/>
</dbReference>
<dbReference type="InterPro" id="IPR033116">
    <property type="entry name" value="TRYPSIN_SER"/>
</dbReference>
<evidence type="ECO:0000259" key="4">
    <source>
        <dbReference type="PROSITE" id="PS50240"/>
    </source>
</evidence>
<sequence length="435" mass="48095">MWKYVPCLVLSSSVLFSFSSGLMKEGDSCAAEGVAGVCRNLTDCPYADQLVRLDKKRPAHCAWHKNGEDIVCCPLELNLHKTGQFRNAFGDTLDGVLRSANMACRYDGSLPVTCCEEKKNNEPKPEPRSCPALPRPKKNVQHIAWKKCVEYQRYINVCEVSESGGQWRRRDTCVMSAFTNKVAGGVEALEKEFPHMVLLGCRNTVDFEGSIKWVAGGTLISDKCILTAAHVVSHRDYGLVRFALLGALAKSMASEGDLHNVVRYYKHKLYTPKEKYYDIALMELDTSVIFSDFIRPACLALPQMTITDDERILAGWGETGNAGPTADYLMKTIVKEFPANECSRRIDPQGLTRGWDPKAMICAGGERGEANDSCHGDSGGPLLAYIDDEDLPCTYAVRGIVSWGSQCGQGSPGVYTDVNQYMDWIVERVWGVVDG</sequence>
<feature type="signal peptide" evidence="3">
    <location>
        <begin position="1"/>
        <end position="21"/>
    </location>
</feature>
<evidence type="ECO:0000256" key="2">
    <source>
        <dbReference type="ARBA" id="ARBA00023157"/>
    </source>
</evidence>
<dbReference type="InterPro" id="IPR009003">
    <property type="entry name" value="Peptidase_S1_PA"/>
</dbReference>
<dbReference type="Proteomes" id="UP000823941">
    <property type="component" value="Chromosome 24"/>
</dbReference>
<keyword evidence="6" id="KW-1185">Reference proteome</keyword>
<accession>A0ABQ7Q3I1</accession>
<dbReference type="Pfam" id="PF00089">
    <property type="entry name" value="Trypsin"/>
    <property type="match status" value="1"/>
</dbReference>
<comment type="caution">
    <text evidence="5">The sequence shown here is derived from an EMBL/GenBank/DDBJ whole genome shotgun (WGS) entry which is preliminary data.</text>
</comment>
<protein>
    <recommendedName>
        <fullName evidence="4">Peptidase S1 domain-containing protein</fullName>
    </recommendedName>
</protein>
<dbReference type="InterPro" id="IPR001254">
    <property type="entry name" value="Trypsin_dom"/>
</dbReference>
<name>A0ABQ7Q3I1_PLUXY</name>
<dbReference type="SUPFAM" id="SSF50494">
    <property type="entry name" value="Trypsin-like serine proteases"/>
    <property type="match status" value="1"/>
</dbReference>